<keyword evidence="1" id="KW-0444">Lipid biosynthesis</keyword>
<organism evidence="4 5">
    <name type="scientific">Moheibacter stercoris</name>
    <dbReference type="NCBI Taxonomy" id="1628251"/>
    <lineage>
        <taxon>Bacteria</taxon>
        <taxon>Pseudomonadati</taxon>
        <taxon>Bacteroidota</taxon>
        <taxon>Flavobacteriia</taxon>
        <taxon>Flavobacteriales</taxon>
        <taxon>Weeksellaceae</taxon>
        <taxon>Moheibacter</taxon>
    </lineage>
</organism>
<comment type="caution">
    <text evidence="4">The sequence shown here is derived from an EMBL/GenBank/DDBJ whole genome shotgun (WGS) entry which is preliminary data.</text>
</comment>
<keyword evidence="3" id="KW-0443">Lipid metabolism</keyword>
<evidence type="ECO:0000313" key="5">
    <source>
        <dbReference type="Proteomes" id="UP001549146"/>
    </source>
</evidence>
<dbReference type="Proteomes" id="UP001549146">
    <property type="component" value="Unassembled WGS sequence"/>
</dbReference>
<sequence>MNYLAHQFLSFQNADLQLGNLYGEIVRGKDFENFTGDLRKGILLHRSIDTFTDAHEIVKKSSKKFHDKYGKYAPIIVDVVYDYYLIKNWHRFTDLDFEEFTENAYQLFRMHFDEFPPKLQYIMKHLLDYDWFHNYQSLEGIGKTLNGISQRSKFQNNIGSSVKEIEENYEELDQEFQAFFPELIQHCQNFISNS</sequence>
<gene>
    <name evidence="4" type="ORF">ABID46_001391</name>
</gene>
<evidence type="ECO:0000313" key="4">
    <source>
        <dbReference type="EMBL" id="MET3731810.1"/>
    </source>
</evidence>
<dbReference type="EMBL" id="JBEPMO010000006">
    <property type="protein sequence ID" value="MET3731810.1"/>
    <property type="molecule type" value="Genomic_DNA"/>
</dbReference>
<proteinExistence type="predicted"/>
<protein>
    <submittedName>
        <fullName evidence="4">Acyl carrier protein phosphodiesterase</fullName>
    </submittedName>
</protein>
<dbReference type="PANTHER" id="PTHR38764:SF1">
    <property type="entry name" value="ACYL CARRIER PROTEIN PHOSPHODIESTERASE"/>
    <property type="match status" value="1"/>
</dbReference>
<keyword evidence="5" id="KW-1185">Reference proteome</keyword>
<dbReference type="PIRSF" id="PIRSF011489">
    <property type="entry name" value="DUF479"/>
    <property type="match status" value="1"/>
</dbReference>
<dbReference type="InterPro" id="IPR007431">
    <property type="entry name" value="ACP_PD"/>
</dbReference>
<dbReference type="RefSeq" id="WP_354508425.1">
    <property type="nucleotide sequence ID" value="NZ_JBEPMO010000006.1"/>
</dbReference>
<name>A0ABV2LTB7_9FLAO</name>
<dbReference type="Pfam" id="PF04336">
    <property type="entry name" value="ACP_PD"/>
    <property type="match status" value="1"/>
</dbReference>
<evidence type="ECO:0000256" key="1">
    <source>
        <dbReference type="ARBA" id="ARBA00022516"/>
    </source>
</evidence>
<evidence type="ECO:0000256" key="3">
    <source>
        <dbReference type="ARBA" id="ARBA00023098"/>
    </source>
</evidence>
<accession>A0ABV2LTB7</accession>
<dbReference type="PANTHER" id="PTHR38764">
    <property type="entry name" value="ACYL CARRIER PROTEIN PHOSPHODIESTERASE"/>
    <property type="match status" value="1"/>
</dbReference>
<reference evidence="4 5" key="1">
    <citation type="submission" date="2024-06" db="EMBL/GenBank/DDBJ databases">
        <title>Genomic Encyclopedia of Type Strains, Phase IV (KMG-IV): sequencing the most valuable type-strain genomes for metagenomic binning, comparative biology and taxonomic classification.</title>
        <authorList>
            <person name="Goeker M."/>
        </authorList>
    </citation>
    <scope>NUCLEOTIDE SEQUENCE [LARGE SCALE GENOMIC DNA]</scope>
    <source>
        <strain evidence="4 5">DSM 29388</strain>
    </source>
</reference>
<evidence type="ECO:0000256" key="2">
    <source>
        <dbReference type="ARBA" id="ARBA00022801"/>
    </source>
</evidence>
<keyword evidence="2" id="KW-0378">Hydrolase</keyword>